<sequence length="101" mass="11545">MGIATAAAWRYHAEDWPEQEVHEWLSEQAIYGDEEWVKSRVGFLTAPERATLMWSYWHGEPAVTSAIESVDPSAFDTFVEFLYGRMHSTESITQFDPNGST</sequence>
<name>A0A256JEL3_HALEZ</name>
<dbReference type="EMBL" id="NHOZ01000034">
    <property type="protein sequence ID" value="OYR64883.1"/>
    <property type="molecule type" value="Genomic_DNA"/>
</dbReference>
<evidence type="ECO:0000313" key="4">
    <source>
        <dbReference type="Proteomes" id="UP000215731"/>
    </source>
</evidence>
<organism evidence="2 3">
    <name type="scientific">Halorubrum ezzemoulense</name>
    <name type="common">Halorubrum chaoviator</name>
    <dbReference type="NCBI Taxonomy" id="337243"/>
    <lineage>
        <taxon>Archaea</taxon>
        <taxon>Methanobacteriati</taxon>
        <taxon>Methanobacteriota</taxon>
        <taxon>Stenosarchaea group</taxon>
        <taxon>Halobacteria</taxon>
        <taxon>Halobacteriales</taxon>
        <taxon>Haloferacaceae</taxon>
        <taxon>Halorubrum</taxon>
    </lineage>
</organism>
<dbReference type="Proteomes" id="UP000215731">
    <property type="component" value="Unassembled WGS sequence"/>
</dbReference>
<evidence type="ECO:0000313" key="1">
    <source>
        <dbReference type="EMBL" id="OYR64883.1"/>
    </source>
</evidence>
<proteinExistence type="predicted"/>
<dbReference type="Proteomes" id="UP000215607">
    <property type="component" value="Unassembled WGS sequence"/>
</dbReference>
<gene>
    <name evidence="2" type="ORF">DJ79_09795</name>
    <name evidence="1" type="ORF">DJ80_03535</name>
</gene>
<dbReference type="AlphaFoldDB" id="A0A256JEL3"/>
<accession>A0A256JEL3</accession>
<reference evidence="2" key="2">
    <citation type="submission" date="2017-05" db="EMBL/GenBank/DDBJ databases">
        <authorList>
            <person name="Song R."/>
            <person name="Chenine A.L."/>
            <person name="Ruprecht R.M."/>
        </authorList>
    </citation>
    <scope>NUCLEOTIDE SEQUENCE</scope>
    <source>
        <strain evidence="2">Ga2p</strain>
        <strain evidence="1">Ga36</strain>
    </source>
</reference>
<dbReference type="EMBL" id="NHPA01000046">
    <property type="protein sequence ID" value="OYR67063.1"/>
    <property type="molecule type" value="Genomic_DNA"/>
</dbReference>
<reference evidence="3 4" key="1">
    <citation type="journal article" date="2014" name="Front. Microbiol.">
        <title>Population and genomic analysis of the genus Halorubrum.</title>
        <authorList>
            <person name="Fullmer M.S."/>
            <person name="Soucy S.M."/>
            <person name="Swithers K.S."/>
            <person name="Makkay A.M."/>
            <person name="Wheeler R."/>
            <person name="Ventosa A."/>
            <person name="Gogarten J.P."/>
            <person name="Papke R.T."/>
        </authorList>
    </citation>
    <scope>NUCLEOTIDE SEQUENCE [LARGE SCALE GENOMIC DNA]</scope>
    <source>
        <strain evidence="2 3">Ga2p</strain>
        <strain evidence="1 4">Ga36</strain>
    </source>
</reference>
<protein>
    <submittedName>
        <fullName evidence="2">Uncharacterized protein</fullName>
    </submittedName>
</protein>
<evidence type="ECO:0000313" key="2">
    <source>
        <dbReference type="EMBL" id="OYR67063.1"/>
    </source>
</evidence>
<evidence type="ECO:0000313" key="3">
    <source>
        <dbReference type="Proteomes" id="UP000215607"/>
    </source>
</evidence>
<comment type="caution">
    <text evidence="2">The sequence shown here is derived from an EMBL/GenBank/DDBJ whole genome shotgun (WGS) entry which is preliminary data.</text>
</comment>